<dbReference type="PROSITE" id="PS50853">
    <property type="entry name" value="FN3"/>
    <property type="match status" value="1"/>
</dbReference>
<dbReference type="InterPro" id="IPR003961">
    <property type="entry name" value="FN3_dom"/>
</dbReference>
<dbReference type="AlphaFoldDB" id="A0A6G4A342"/>
<feature type="domain" description="Fibronectin type-III" evidence="3">
    <location>
        <begin position="547"/>
        <end position="647"/>
    </location>
</feature>
<dbReference type="Gene3D" id="2.60.40.10">
    <property type="entry name" value="Immunoglobulins"/>
    <property type="match status" value="2"/>
</dbReference>
<dbReference type="RefSeq" id="WP_163951024.1">
    <property type="nucleotide sequence ID" value="NZ_JAAIKC010000009.1"/>
</dbReference>
<name>A0A6G4A342_9BACL</name>
<feature type="compositionally biased region" description="Low complexity" evidence="1">
    <location>
        <begin position="387"/>
        <end position="403"/>
    </location>
</feature>
<dbReference type="CDD" id="cd00063">
    <property type="entry name" value="FN3"/>
    <property type="match status" value="1"/>
</dbReference>
<feature type="region of interest" description="Disordered" evidence="1">
    <location>
        <begin position="379"/>
        <end position="403"/>
    </location>
</feature>
<dbReference type="InterPro" id="IPR013783">
    <property type="entry name" value="Ig-like_fold"/>
</dbReference>
<sequence>MTWKWKKRASTLVISSVLLTSLPFGGVAASPTIRGSELSNDIALEQRTQHSSSNAVKMTHPAYKSSGITSSLLRQSALNQPVSQQVTDIWPTSTVQQDSNTHSTVSTNVYTGSQSLLDGMLGKETNVQSNKKVIREVKEKRTSNSKHYLLEDGSYQAVIGREDVHYEDENGQLQDIQIDLTDEAEIDKSITSFSKESSGKVKSLIQDGMKRSLAKKVDKDETAYRPLHVPFQAELPKKYNKGYSIGKGNDKLTFIPVGASSVVGTVYGKGTILYSKAWNSTDVELKITETGVKETLVLKDSSAPTLFSFEVKGKLDDKFKSGNLQLEPAWLEDSSGIHRDVVQKIRVEENKTFIDLFADVSNLVYPVKVDPTVTMQPSVKGMNTSITSRNRTPPTPGSPRSTISINKDYFTEGRGLLQFDLSSFKSDITIKSANVSLYRFTGGDGWQIAFYKNISSWAVDTAYWDNQPQHDPNVSDRTWVGGNGWYNWDITNLVQQWVSGTSPNYGVKIIGENAINGLTSFYASDYHYNEPTLIPKITIVYNEPSSIPLILSPSSNDVWDGTSTISWTAANDSETPQSQLKYHIQLSTNGGSTWSDIVALTNAGVTTFSYDFSSIAESTNALVRVRGYDGGLYSAWGQSAQFRIAHNHAPNVPSNINPLGTSIAPALATITPILNWTFSDPDAGNTQSAYEVIISNSSGTNIYDSGWVNSSANTFTVPNGKLSRNNLYNWQVRVKDNKGADSSYTASSYIKINSQPTLSLTSYVDGQQIPDNVLNFTWTYADVDGQVQTSYQILGSQDNWATVGYNTGIISGNATTKSTTALASGIWSFKVLVNDGVEWSNPVIRSNLTLSNAYEPNDTSAQAFAINYSQNYNSLISSVTDIDFYKYVASATGLDRFILNVPAGLNYDAYIYDSNMNLIALTGRGAGLAENILYDVTAGSTYYIKIVGVGGNYSTTLPYSFIVNKLSMQFQSNYQFDSNGNIINKTTTKSN</sequence>
<feature type="chain" id="PRO_5026084658" evidence="2">
    <location>
        <begin position="30"/>
        <end position="991"/>
    </location>
</feature>
<dbReference type="InterPro" id="IPR036116">
    <property type="entry name" value="FN3_sf"/>
</dbReference>
<protein>
    <submittedName>
        <fullName evidence="4">DNRLRE domain-containing protein</fullName>
    </submittedName>
</protein>
<comment type="caution">
    <text evidence="4">The sequence shown here is derived from an EMBL/GenBank/DDBJ whole genome shotgun (WGS) entry which is preliminary data.</text>
</comment>
<evidence type="ECO:0000256" key="2">
    <source>
        <dbReference type="SAM" id="SignalP"/>
    </source>
</evidence>
<gene>
    <name evidence="4" type="ORF">GK047_20355</name>
</gene>
<evidence type="ECO:0000313" key="4">
    <source>
        <dbReference type="EMBL" id="NEW08354.1"/>
    </source>
</evidence>
<keyword evidence="2" id="KW-0732">Signal</keyword>
<dbReference type="Gene3D" id="2.60.120.380">
    <property type="match status" value="1"/>
</dbReference>
<dbReference type="NCBIfam" id="NF033679">
    <property type="entry name" value="DNRLRE_dom"/>
    <property type="match status" value="1"/>
</dbReference>
<feature type="signal peptide" evidence="2">
    <location>
        <begin position="1"/>
        <end position="29"/>
    </location>
</feature>
<evidence type="ECO:0000259" key="3">
    <source>
        <dbReference type="PROSITE" id="PS50853"/>
    </source>
</evidence>
<accession>A0A6G4A342</accession>
<dbReference type="EMBL" id="JAAIKC010000009">
    <property type="protein sequence ID" value="NEW08354.1"/>
    <property type="molecule type" value="Genomic_DNA"/>
</dbReference>
<proteinExistence type="predicted"/>
<dbReference type="Pfam" id="PF25788">
    <property type="entry name" value="Ig_Rha78A_N"/>
    <property type="match status" value="1"/>
</dbReference>
<organism evidence="4">
    <name type="scientific">Paenibacillus sp. SYP-B3998</name>
    <dbReference type="NCBI Taxonomy" id="2678564"/>
    <lineage>
        <taxon>Bacteria</taxon>
        <taxon>Bacillati</taxon>
        <taxon>Bacillota</taxon>
        <taxon>Bacilli</taxon>
        <taxon>Bacillales</taxon>
        <taxon>Paenibacillaceae</taxon>
        <taxon>Paenibacillus</taxon>
    </lineage>
</organism>
<dbReference type="SUPFAM" id="SSF49265">
    <property type="entry name" value="Fibronectin type III"/>
    <property type="match status" value="1"/>
</dbReference>
<reference evidence="4" key="1">
    <citation type="submission" date="2020-02" db="EMBL/GenBank/DDBJ databases">
        <authorList>
            <person name="Shen X.-R."/>
            <person name="Zhang Y.-X."/>
        </authorList>
    </citation>
    <scope>NUCLEOTIDE SEQUENCE</scope>
    <source>
        <strain evidence="4">SYP-B3998</strain>
    </source>
</reference>
<evidence type="ECO:0000256" key="1">
    <source>
        <dbReference type="SAM" id="MobiDB-lite"/>
    </source>
</evidence>